<dbReference type="AlphaFoldDB" id="A0A7X0IMS7"/>
<dbReference type="Pfam" id="PF16157">
    <property type="entry name" value="DUF4865"/>
    <property type="match status" value="1"/>
</dbReference>
<reference evidence="1 2" key="1">
    <citation type="submission" date="2020-08" db="EMBL/GenBank/DDBJ databases">
        <title>Genomic Encyclopedia of Type Strains, Phase IV (KMG-V): Genome sequencing to study the core and pangenomes of soil and plant-associated prokaryotes.</title>
        <authorList>
            <person name="Whitman W."/>
        </authorList>
    </citation>
    <scope>NUCLEOTIDE SEQUENCE [LARGE SCALE GENOMIC DNA]</scope>
    <source>
        <strain evidence="1 2">SEMIA 4060</strain>
    </source>
</reference>
<sequence length="190" mass="21029">MIAMQYNFALPADYDMAIIDRRIREKGPLLDNLPGLKFKAYLTARKGDAVTESRQNFYSPFYVWQQEEGLSDFVCGPGFLALSENFGRPQINTWIAWHADTSKDIRSTKFATREVIGIDAATSLAELRANETEAAAQAISDGEALASVVAFEPTHWTLVRFRLLAEPSKDAARSGLQTYNVGHLSLPGVA</sequence>
<name>A0A7X0IMS7_9HYPH</name>
<dbReference type="Proteomes" id="UP000565576">
    <property type="component" value="Unassembled WGS sequence"/>
</dbReference>
<comment type="caution">
    <text evidence="1">The sequence shown here is derived from an EMBL/GenBank/DDBJ whole genome shotgun (WGS) entry which is preliminary data.</text>
</comment>
<evidence type="ECO:0000313" key="2">
    <source>
        <dbReference type="Proteomes" id="UP000565576"/>
    </source>
</evidence>
<dbReference type="InterPro" id="IPR032349">
    <property type="entry name" value="DUF4865"/>
</dbReference>
<evidence type="ECO:0008006" key="3">
    <source>
        <dbReference type="Google" id="ProtNLM"/>
    </source>
</evidence>
<organism evidence="1 2">
    <name type="scientific">Rhizobium lusitanum</name>
    <dbReference type="NCBI Taxonomy" id="293958"/>
    <lineage>
        <taxon>Bacteria</taxon>
        <taxon>Pseudomonadati</taxon>
        <taxon>Pseudomonadota</taxon>
        <taxon>Alphaproteobacteria</taxon>
        <taxon>Hyphomicrobiales</taxon>
        <taxon>Rhizobiaceae</taxon>
        <taxon>Rhizobium/Agrobacterium group</taxon>
        <taxon>Rhizobium</taxon>
    </lineage>
</organism>
<dbReference type="EMBL" id="JACHBG010000002">
    <property type="protein sequence ID" value="MBB6483873.1"/>
    <property type="molecule type" value="Genomic_DNA"/>
</dbReference>
<proteinExistence type="predicted"/>
<protein>
    <recommendedName>
        <fullName evidence="3">DUF4865 family protein</fullName>
    </recommendedName>
</protein>
<dbReference type="RefSeq" id="WP_184702624.1">
    <property type="nucleotide sequence ID" value="NZ_JACHBG010000002.1"/>
</dbReference>
<evidence type="ECO:0000313" key="1">
    <source>
        <dbReference type="EMBL" id="MBB6483873.1"/>
    </source>
</evidence>
<accession>A0A7X0IMS7</accession>
<gene>
    <name evidence="1" type="ORF">GGD46_001139</name>
</gene>